<feature type="region of interest" description="Disordered" evidence="18">
    <location>
        <begin position="342"/>
        <end position="392"/>
    </location>
</feature>
<feature type="region of interest" description="Disordered" evidence="18">
    <location>
        <begin position="540"/>
        <end position="562"/>
    </location>
</feature>
<feature type="coiled-coil region" evidence="17">
    <location>
        <begin position="405"/>
        <end position="507"/>
    </location>
</feature>
<dbReference type="EMBL" id="CAXITT010000925">
    <property type="protein sequence ID" value="CAL1547230.1"/>
    <property type="molecule type" value="Genomic_DNA"/>
</dbReference>
<feature type="region of interest" description="Disordered" evidence="18">
    <location>
        <begin position="1234"/>
        <end position="1278"/>
    </location>
</feature>
<protein>
    <recommendedName>
        <fullName evidence="16">Centrosomal protein of 164 kDa</fullName>
    </recommendedName>
</protein>
<feature type="region of interest" description="Disordered" evidence="18">
    <location>
        <begin position="119"/>
        <end position="173"/>
    </location>
</feature>
<keyword evidence="4" id="KW-0597">Phosphoprotein</keyword>
<evidence type="ECO:0000256" key="11">
    <source>
        <dbReference type="ARBA" id="ARBA00023212"/>
    </source>
</evidence>
<evidence type="ECO:0000256" key="12">
    <source>
        <dbReference type="ARBA" id="ARBA00023242"/>
    </source>
</evidence>
<feature type="compositionally biased region" description="Basic and acidic residues" evidence="18">
    <location>
        <begin position="374"/>
        <end position="392"/>
    </location>
</feature>
<name>A0AAV2IM96_LYMST</name>
<feature type="region of interest" description="Disordered" evidence="18">
    <location>
        <begin position="656"/>
        <end position="705"/>
    </location>
</feature>
<dbReference type="Pfam" id="PF00397">
    <property type="entry name" value="WW"/>
    <property type="match status" value="1"/>
</dbReference>
<dbReference type="Proteomes" id="UP001497497">
    <property type="component" value="Unassembled WGS sequence"/>
</dbReference>
<feature type="region of interest" description="Disordered" evidence="18">
    <location>
        <begin position="277"/>
        <end position="310"/>
    </location>
</feature>
<feature type="region of interest" description="Disordered" evidence="18">
    <location>
        <begin position="829"/>
        <end position="852"/>
    </location>
</feature>
<evidence type="ECO:0000256" key="18">
    <source>
        <dbReference type="SAM" id="MobiDB-lite"/>
    </source>
</evidence>
<evidence type="ECO:0000256" key="15">
    <source>
        <dbReference type="ARBA" id="ARBA00061715"/>
    </source>
</evidence>
<evidence type="ECO:0000256" key="10">
    <source>
        <dbReference type="ARBA" id="ARBA00023204"/>
    </source>
</evidence>
<feature type="domain" description="WW" evidence="19">
    <location>
        <begin position="75"/>
        <end position="108"/>
    </location>
</feature>
<dbReference type="GO" id="GO:0005634">
    <property type="term" value="C:nucleus"/>
    <property type="evidence" value="ECO:0007669"/>
    <property type="project" value="UniProtKB-SubCell"/>
</dbReference>
<feature type="coiled-coil region" evidence="17">
    <location>
        <begin position="937"/>
        <end position="1026"/>
    </location>
</feature>
<dbReference type="GO" id="GO:0005814">
    <property type="term" value="C:centriole"/>
    <property type="evidence" value="ECO:0007669"/>
    <property type="project" value="UniProtKB-SubCell"/>
</dbReference>
<evidence type="ECO:0000256" key="13">
    <source>
        <dbReference type="ARBA" id="ARBA00023306"/>
    </source>
</evidence>
<proteinExistence type="predicted"/>
<comment type="subcellular location">
    <subcellularLocation>
        <location evidence="1">Cytoplasm</location>
        <location evidence="1">Cytoskeleton</location>
        <location evidence="1">Microtubule organizing center</location>
        <location evidence="1">Centrosome</location>
        <location evidence="1">Centriole</location>
    </subcellularLocation>
    <subcellularLocation>
        <location evidence="2">Nucleus</location>
    </subcellularLocation>
</comment>
<feature type="region of interest" description="Disordered" evidence="18">
    <location>
        <begin position="252"/>
        <end position="271"/>
    </location>
</feature>
<keyword evidence="21" id="KW-1185">Reference proteome</keyword>
<sequence length="1296" mass="147300">MLKNAGTDKTFKIVSESSCQKPAKMMVNDQMILEEDYDENYEPTESEIIEYAASIGIDIDNEQHLLWIAREGINAPLPDNWKPCQAPSGDVYYFNFATGDSIWDHPCDEFYKNMVAEERKKGSPDKNLGNKKKTKVKEDTKKKKGGASLTTSSMGGSGGGDDLGPLTKAPGTKLSQLNPLLLKAEPSVGTPKLHKGNPGPLGPVKSGDSLGGMSLLRDSAGNSQPIRGSFNTTSGSYNKSLNVTSSVTIPVYSGDYEDEDDENSRPGLGFNVQDMAALGYEDSESDSDDNVKVKDDSESEDSNDYNKEVDFGLDKNLSEKLMEFENLEPGLRGSLEKITRGASSLGQDIDGTLSLKSTARDESPRGKISPLDLDTERRRKADLAASSAERRAQEQFLRDEEFKISSANERALQEMQEKLERELENAKLELLEDKERRLKKIKDEIKREAEEEERKIRAEKKNVIREQMEKALQKLRDEVGALQREEQDKLEEEKRKALEKLSKQVEASVASEKAKLQDEERIQLESLRSKHGTDIERLREDLEKRHRDRQDSLRNELAETHRQQMVKLREELNTLHEAERQQEENDLEAARKRQKAINDLERGLDDVLSERRAELKQEHQAQLTALRREHEEQLRKLKEEFKVKIQSEQDKLATELEQQKNQLQRQHDREVGEMKQNFQIKKESLQDQLDDEEEELKEKKSDLERRAAYVEKSMKSIESQEKILEERRKKFSADKDRLEQDHDEALLSKVSSLGAAELERMREERRQLLQELSEEQGHLDKAKQERKTLEGDVIKLKMSREQQNKKLSEMRERVEKKLKEFEGLQDRFVKETEHSTSAVRAEGGGAGLVGTTSTTKLTTDAIRTSSYHVGLSSDEEDDFLSSPNKPKTLLRAGVSWQDVLAADDGWLEPSLPGTNKRGLKEHLAQESLTISKAKSFLQKQRRALKQRQSALAAAKQELVKDSWQVQQGDHGAEVLDEVRQSLERERNHIDSLQIQVNSGSRLLKQKEAKLLEMEDLAKERENEEESEFSPFAGPWQRVKIPNLDLSDDDSSGISSSNASLDNFLYGHNKYTSAPSYTTHSPHHVGGGGKDDLAKALHKINSELSRVLNYIDRDGETPAADRLPVRYTPSHHHYSGLPEAVLWSPHPPQGPPPKDYSTLVYTAEQSLERKWRKYFGDRRAPFTAGPSYVTPSHGYGHASMSVRDRHFHLSLTEARPVSSVQSQLAEQKEWLKQHHSKVESKVPSYHNPHAWESSSLHSTGAVSDARREVPVLSTPPRYPSKIRLELDDQDEIRVRQY</sequence>
<feature type="compositionally biased region" description="Basic and acidic residues" evidence="18">
    <location>
        <begin position="696"/>
        <end position="705"/>
    </location>
</feature>
<keyword evidence="9 17" id="KW-0175">Coiled coil</keyword>
<evidence type="ECO:0000256" key="2">
    <source>
        <dbReference type="ARBA" id="ARBA00004123"/>
    </source>
</evidence>
<feature type="region of interest" description="Disordered" evidence="18">
    <location>
        <begin position="773"/>
        <end position="811"/>
    </location>
</feature>
<dbReference type="GO" id="GO:0030030">
    <property type="term" value="P:cell projection organization"/>
    <property type="evidence" value="ECO:0007669"/>
    <property type="project" value="UniProtKB-KW"/>
</dbReference>
<evidence type="ECO:0000259" key="19">
    <source>
        <dbReference type="PROSITE" id="PS50020"/>
    </source>
</evidence>
<dbReference type="CDD" id="cd00201">
    <property type="entry name" value="WW"/>
    <property type="match status" value="1"/>
</dbReference>
<evidence type="ECO:0000256" key="17">
    <source>
        <dbReference type="SAM" id="Coils"/>
    </source>
</evidence>
<dbReference type="GO" id="GO:0051301">
    <property type="term" value="P:cell division"/>
    <property type="evidence" value="ECO:0007669"/>
    <property type="project" value="UniProtKB-KW"/>
</dbReference>
<feature type="compositionally biased region" description="Polar residues" evidence="18">
    <location>
        <begin position="1251"/>
        <end position="1260"/>
    </location>
</feature>
<evidence type="ECO:0000313" key="21">
    <source>
        <dbReference type="Proteomes" id="UP001497497"/>
    </source>
</evidence>
<dbReference type="FunFam" id="3.30.1470.10:FF:000001">
    <property type="entry name" value="Centrosomal protein of 164 kDa"/>
    <property type="match status" value="1"/>
</dbReference>
<evidence type="ECO:0000256" key="7">
    <source>
        <dbReference type="ARBA" id="ARBA00022776"/>
    </source>
</evidence>
<keyword evidence="11" id="KW-0206">Cytoskeleton</keyword>
<evidence type="ECO:0000256" key="16">
    <source>
        <dbReference type="ARBA" id="ARBA00067900"/>
    </source>
</evidence>
<dbReference type="InterPro" id="IPR036020">
    <property type="entry name" value="WW_dom_sf"/>
</dbReference>
<dbReference type="GO" id="GO:0006281">
    <property type="term" value="P:DNA repair"/>
    <property type="evidence" value="ECO:0007669"/>
    <property type="project" value="UniProtKB-KW"/>
</dbReference>
<dbReference type="PANTHER" id="PTHR21715:SF0">
    <property type="entry name" value="RH04127P"/>
    <property type="match status" value="1"/>
</dbReference>
<keyword evidence="3" id="KW-0963">Cytoplasm</keyword>
<reference evidence="20 21" key="1">
    <citation type="submission" date="2024-04" db="EMBL/GenBank/DDBJ databases">
        <authorList>
            <consortium name="Genoscope - CEA"/>
            <person name="William W."/>
        </authorList>
    </citation>
    <scope>NUCLEOTIDE SEQUENCE [LARGE SCALE GENOMIC DNA]</scope>
</reference>
<keyword evidence="13" id="KW-0131">Cell cycle</keyword>
<keyword evidence="10" id="KW-0234">DNA repair</keyword>
<dbReference type="GO" id="GO:0097539">
    <property type="term" value="C:ciliary transition fiber"/>
    <property type="evidence" value="ECO:0007669"/>
    <property type="project" value="UniProtKB-ARBA"/>
</dbReference>
<dbReference type="SUPFAM" id="SSF51045">
    <property type="entry name" value="WW domain"/>
    <property type="match status" value="1"/>
</dbReference>
<evidence type="ECO:0000256" key="3">
    <source>
        <dbReference type="ARBA" id="ARBA00022490"/>
    </source>
</evidence>
<dbReference type="InterPro" id="IPR001202">
    <property type="entry name" value="WW_dom"/>
</dbReference>
<gene>
    <name evidence="20" type="ORF">GSLYS_00020555001</name>
</gene>
<dbReference type="PROSITE" id="PS50020">
    <property type="entry name" value="WW_DOMAIN_2"/>
    <property type="match status" value="1"/>
</dbReference>
<dbReference type="InterPro" id="IPR053233">
    <property type="entry name" value="ABRA-related"/>
</dbReference>
<dbReference type="Gene3D" id="3.30.1470.10">
    <property type="entry name" value="Photosystem I PsaD, reaction center subunit II"/>
    <property type="match status" value="1"/>
</dbReference>
<keyword evidence="12" id="KW-0539">Nucleus</keyword>
<feature type="compositionally biased region" description="Polar residues" evidence="18">
    <location>
        <begin position="220"/>
        <end position="239"/>
    </location>
</feature>
<evidence type="ECO:0000256" key="1">
    <source>
        <dbReference type="ARBA" id="ARBA00004114"/>
    </source>
</evidence>
<dbReference type="SMART" id="SM00456">
    <property type="entry name" value="WW"/>
    <property type="match status" value="1"/>
</dbReference>
<evidence type="ECO:0000256" key="14">
    <source>
        <dbReference type="ARBA" id="ARBA00056906"/>
    </source>
</evidence>
<evidence type="ECO:0000256" key="4">
    <source>
        <dbReference type="ARBA" id="ARBA00022553"/>
    </source>
</evidence>
<feature type="compositionally biased region" description="Basic and acidic residues" evidence="18">
    <location>
        <begin position="775"/>
        <end position="811"/>
    </location>
</feature>
<feature type="region of interest" description="Disordered" evidence="18">
    <location>
        <begin position="187"/>
        <end position="239"/>
    </location>
</feature>
<dbReference type="PANTHER" id="PTHR21715">
    <property type="entry name" value="RH04127P"/>
    <property type="match status" value="1"/>
</dbReference>
<keyword evidence="6" id="KW-0227">DNA damage</keyword>
<accession>A0AAV2IM96</accession>
<evidence type="ECO:0000313" key="20">
    <source>
        <dbReference type="EMBL" id="CAL1547230.1"/>
    </source>
</evidence>
<comment type="function">
    <text evidence="14">Plays a role in microtubule organization and/or maintenance for the formation of primary cilia (PC), a microtubule-based structure that protrudes from the surface of epithelial cells. Plays a critical role in G2/M checkpoint and nuclear divisions. A key player in the DNA damage-activated ATR/ATM signaling cascade since it is required for the proper phosphorylation of H2AX, RPA, CHEK2 and CHEK1. Plays a critical role in chromosome segregation, acting as a mediator required for the maintenance of genomic stability through modulation of MDC1, RPA and CHEK1.</text>
</comment>
<evidence type="ECO:0000256" key="9">
    <source>
        <dbReference type="ARBA" id="ARBA00023054"/>
    </source>
</evidence>
<evidence type="ECO:0000256" key="8">
    <source>
        <dbReference type="ARBA" id="ARBA00022794"/>
    </source>
</evidence>
<evidence type="ECO:0000256" key="6">
    <source>
        <dbReference type="ARBA" id="ARBA00022763"/>
    </source>
</evidence>
<keyword evidence="5" id="KW-0132">Cell division</keyword>
<keyword evidence="8" id="KW-0970">Cilium biogenesis/degradation</keyword>
<evidence type="ECO:0000256" key="5">
    <source>
        <dbReference type="ARBA" id="ARBA00022618"/>
    </source>
</evidence>
<organism evidence="20 21">
    <name type="scientific">Lymnaea stagnalis</name>
    <name type="common">Great pond snail</name>
    <name type="synonym">Helix stagnalis</name>
    <dbReference type="NCBI Taxonomy" id="6523"/>
    <lineage>
        <taxon>Eukaryota</taxon>
        <taxon>Metazoa</taxon>
        <taxon>Spiralia</taxon>
        <taxon>Lophotrochozoa</taxon>
        <taxon>Mollusca</taxon>
        <taxon>Gastropoda</taxon>
        <taxon>Heterobranchia</taxon>
        <taxon>Euthyneura</taxon>
        <taxon>Panpulmonata</taxon>
        <taxon>Hygrophila</taxon>
        <taxon>Lymnaeoidea</taxon>
        <taxon>Lymnaeidae</taxon>
        <taxon>Lymnaea</taxon>
    </lineage>
</organism>
<comment type="caution">
    <text evidence="20">The sequence shown here is derived from an EMBL/GenBank/DDBJ whole genome shotgun (WGS) entry which is preliminary data.</text>
</comment>
<comment type="subunit">
    <text evidence="15">Interacts (via N-terminus) with ATRIP. Interacts with ATM, ATR and MDC1. Interacts with XPA (via N-terminus) upon UV irradiation. Interacts with CEP83, CCDC92, TTBK2, DVL3, NPHP3 and weakly with NPHP4. Interacts with DZIP1.</text>
</comment>
<keyword evidence="7" id="KW-0498">Mitosis</keyword>